<comment type="pathway">
    <text evidence="1">Protein modification; protein ubiquitination.</text>
</comment>
<evidence type="ECO:0000259" key="2">
    <source>
        <dbReference type="PROSITE" id="PS50097"/>
    </source>
</evidence>
<dbReference type="SUPFAM" id="SSF54695">
    <property type="entry name" value="POZ domain"/>
    <property type="match status" value="1"/>
</dbReference>
<dbReference type="EMBL" id="JBJQOH010000006">
    <property type="protein sequence ID" value="KAL3682073.1"/>
    <property type="molecule type" value="Genomic_DNA"/>
</dbReference>
<accession>A0ABD3GSY8</accession>
<dbReference type="Pfam" id="PF00651">
    <property type="entry name" value="BTB"/>
    <property type="match status" value="1"/>
</dbReference>
<dbReference type="CDD" id="cd18186">
    <property type="entry name" value="BTB_POZ_ZBTB_KLHL-like"/>
    <property type="match status" value="1"/>
</dbReference>
<comment type="caution">
    <text evidence="3">The sequence shown here is derived from an EMBL/GenBank/DDBJ whole genome shotgun (WGS) entry which is preliminary data.</text>
</comment>
<gene>
    <name evidence="3" type="ORF">R1sor_000095</name>
</gene>
<dbReference type="Proteomes" id="UP001633002">
    <property type="component" value="Unassembled WGS sequence"/>
</dbReference>
<feature type="domain" description="BTB" evidence="2">
    <location>
        <begin position="70"/>
        <end position="138"/>
    </location>
</feature>
<dbReference type="InterPro" id="IPR000210">
    <property type="entry name" value="BTB/POZ_dom"/>
</dbReference>
<protein>
    <recommendedName>
        <fullName evidence="2">BTB domain-containing protein</fullName>
    </recommendedName>
</protein>
<dbReference type="AlphaFoldDB" id="A0ABD3GSY8"/>
<evidence type="ECO:0000313" key="4">
    <source>
        <dbReference type="Proteomes" id="UP001633002"/>
    </source>
</evidence>
<dbReference type="Gene3D" id="3.30.710.10">
    <property type="entry name" value="Potassium Channel Kv1.1, Chain A"/>
    <property type="match status" value="1"/>
</dbReference>
<name>A0ABD3GSY8_9MARC</name>
<evidence type="ECO:0000256" key="1">
    <source>
        <dbReference type="ARBA" id="ARBA00004906"/>
    </source>
</evidence>
<reference evidence="3 4" key="1">
    <citation type="submission" date="2024-09" db="EMBL/GenBank/DDBJ databases">
        <title>Chromosome-scale assembly of Riccia sorocarpa.</title>
        <authorList>
            <person name="Paukszto L."/>
        </authorList>
    </citation>
    <scope>NUCLEOTIDE SEQUENCE [LARGE SCALE GENOMIC DNA]</scope>
    <source>
        <strain evidence="3">LP-2024</strain>
        <tissue evidence="3">Aerial parts of the thallus</tissue>
    </source>
</reference>
<evidence type="ECO:0000313" key="3">
    <source>
        <dbReference type="EMBL" id="KAL3682073.1"/>
    </source>
</evidence>
<proteinExistence type="predicted"/>
<dbReference type="PROSITE" id="PS50097">
    <property type="entry name" value="BTB"/>
    <property type="match status" value="1"/>
</dbReference>
<organism evidence="3 4">
    <name type="scientific">Riccia sorocarpa</name>
    <dbReference type="NCBI Taxonomy" id="122646"/>
    <lineage>
        <taxon>Eukaryota</taxon>
        <taxon>Viridiplantae</taxon>
        <taxon>Streptophyta</taxon>
        <taxon>Embryophyta</taxon>
        <taxon>Marchantiophyta</taxon>
        <taxon>Marchantiopsida</taxon>
        <taxon>Marchantiidae</taxon>
        <taxon>Marchantiales</taxon>
        <taxon>Ricciaceae</taxon>
        <taxon>Riccia</taxon>
    </lineage>
</organism>
<dbReference type="SMART" id="SM00225">
    <property type="entry name" value="BTB"/>
    <property type="match status" value="1"/>
</dbReference>
<dbReference type="InterPro" id="IPR011333">
    <property type="entry name" value="SKP1/BTB/POZ_sf"/>
</dbReference>
<sequence>MSSDTEIPVTLIVSTVDTGCQSCGVSRNVWSPKAVINDVKLRGRREKEPERNLRFLRAYEISPLSDDFRGDVEFIGGDGKSVFAHRFILAGRSRVFQRMLDTEMKEKKSGIIRVDDVPAPVLRSMVNYCYTAEINFTEEAPADELLKVAEKYDIEDLKAVCEDELSKDISRDNLSKRVTLARLYNAKKLDKMTRDYFKTNFYSVYEAFVAEIMDIVPSK</sequence>
<dbReference type="PANTHER" id="PTHR24413">
    <property type="entry name" value="SPECKLE-TYPE POZ PROTEIN"/>
    <property type="match status" value="1"/>
</dbReference>
<keyword evidence="4" id="KW-1185">Reference proteome</keyword>